<dbReference type="Pfam" id="PF13649">
    <property type="entry name" value="Methyltransf_25"/>
    <property type="match status" value="1"/>
</dbReference>
<dbReference type="CDD" id="cd02440">
    <property type="entry name" value="AdoMet_MTases"/>
    <property type="match status" value="1"/>
</dbReference>
<keyword evidence="2" id="KW-0489">Methyltransferase</keyword>
<evidence type="ECO:0000259" key="1">
    <source>
        <dbReference type="Pfam" id="PF13649"/>
    </source>
</evidence>
<accession>A0A7H8NBW4</accession>
<keyword evidence="2" id="KW-0808">Transferase</keyword>
<dbReference type="GO" id="GO:0008168">
    <property type="term" value="F:methyltransferase activity"/>
    <property type="evidence" value="ECO:0007669"/>
    <property type="project" value="UniProtKB-KW"/>
</dbReference>
<dbReference type="SUPFAM" id="SSF53335">
    <property type="entry name" value="S-adenosyl-L-methionine-dependent methyltransferases"/>
    <property type="match status" value="1"/>
</dbReference>
<dbReference type="GO" id="GO:0032259">
    <property type="term" value="P:methylation"/>
    <property type="evidence" value="ECO:0007669"/>
    <property type="project" value="UniProtKB-KW"/>
</dbReference>
<name>A0A7H8NBW4_9ACTN</name>
<gene>
    <name evidence="2" type="ORF">HUT08_22935</name>
</gene>
<evidence type="ECO:0000313" key="3">
    <source>
        <dbReference type="Proteomes" id="UP000509303"/>
    </source>
</evidence>
<sequence length="237" mass="25119">MSAAPDLWHHYGRERATSERAVPATFHWTWDQGRGQDAGPGAEVLGDLTGLYVADLGAGAARHAAHLARYHRPARVDAVDASAAQQALAIDLYAHLAPRLRVVRADVGAWLCAAPAAYDVLYSVFGALDFTDPRDLLPAAASALRPGGRLVFATLARHVTGEPAAAELLPARVPARTPDGRPATLFRWVLRPQRWAALLSAAGLVDVVVESLPSAGQGPSAVDTLLVSAARPRRATR</sequence>
<dbReference type="InterPro" id="IPR029063">
    <property type="entry name" value="SAM-dependent_MTases_sf"/>
</dbReference>
<dbReference type="AlphaFoldDB" id="A0A7H8NBW4"/>
<proteinExistence type="predicted"/>
<keyword evidence="3" id="KW-1185">Reference proteome</keyword>
<dbReference type="Gene3D" id="3.40.50.150">
    <property type="entry name" value="Vaccinia Virus protein VP39"/>
    <property type="match status" value="1"/>
</dbReference>
<protein>
    <submittedName>
        <fullName evidence="2">Class I SAM-dependent methyltransferase</fullName>
    </submittedName>
</protein>
<feature type="domain" description="Methyltransferase" evidence="1">
    <location>
        <begin position="53"/>
        <end position="148"/>
    </location>
</feature>
<evidence type="ECO:0000313" key="2">
    <source>
        <dbReference type="EMBL" id="QKW51915.1"/>
    </source>
</evidence>
<dbReference type="InterPro" id="IPR041698">
    <property type="entry name" value="Methyltransf_25"/>
</dbReference>
<reference evidence="2 3" key="1">
    <citation type="submission" date="2020-06" db="EMBL/GenBank/DDBJ databases">
        <title>Genome mining for natural products.</title>
        <authorList>
            <person name="Zhang B."/>
            <person name="Shi J."/>
            <person name="Ge H."/>
        </authorList>
    </citation>
    <scope>NUCLEOTIDE SEQUENCE [LARGE SCALE GENOMIC DNA]</scope>
    <source>
        <strain evidence="2 3">NA00687</strain>
    </source>
</reference>
<dbReference type="RefSeq" id="WP_176163622.1">
    <property type="nucleotide sequence ID" value="NZ_CP054929.1"/>
</dbReference>
<dbReference type="Proteomes" id="UP000509303">
    <property type="component" value="Chromosome"/>
</dbReference>
<dbReference type="EMBL" id="CP054929">
    <property type="protein sequence ID" value="QKW51915.1"/>
    <property type="molecule type" value="Genomic_DNA"/>
</dbReference>
<organism evidence="2 3">
    <name type="scientific">Streptomyces buecherae</name>
    <dbReference type="NCBI Taxonomy" id="2763006"/>
    <lineage>
        <taxon>Bacteria</taxon>
        <taxon>Bacillati</taxon>
        <taxon>Actinomycetota</taxon>
        <taxon>Actinomycetes</taxon>
        <taxon>Kitasatosporales</taxon>
        <taxon>Streptomycetaceae</taxon>
        <taxon>Streptomyces</taxon>
    </lineage>
</organism>